<reference evidence="2 3" key="1">
    <citation type="submission" date="2018-08" db="EMBL/GenBank/DDBJ databases">
        <title>Parvularcula sp. SM1705, isolated from surface water of the South Sea China.</title>
        <authorList>
            <person name="Sun L."/>
        </authorList>
    </citation>
    <scope>NUCLEOTIDE SEQUENCE [LARGE SCALE GENOMIC DNA]</scope>
    <source>
        <strain evidence="2 3">SM1705</strain>
    </source>
</reference>
<feature type="region of interest" description="Disordered" evidence="1">
    <location>
        <begin position="46"/>
        <end position="73"/>
    </location>
</feature>
<protein>
    <submittedName>
        <fullName evidence="2">Uncharacterized protein</fullName>
    </submittedName>
</protein>
<evidence type="ECO:0000313" key="2">
    <source>
        <dbReference type="EMBL" id="RFB05406.1"/>
    </source>
</evidence>
<keyword evidence="3" id="KW-1185">Reference proteome</keyword>
<gene>
    <name evidence="2" type="ORF">DX908_09145</name>
</gene>
<dbReference type="AlphaFoldDB" id="A0A371RIX3"/>
<dbReference type="EMBL" id="QUQO01000001">
    <property type="protein sequence ID" value="RFB05406.1"/>
    <property type="molecule type" value="Genomic_DNA"/>
</dbReference>
<evidence type="ECO:0000313" key="3">
    <source>
        <dbReference type="Proteomes" id="UP000264589"/>
    </source>
</evidence>
<proteinExistence type="predicted"/>
<organism evidence="2 3">
    <name type="scientific">Parvularcula marina</name>
    <dbReference type="NCBI Taxonomy" id="2292771"/>
    <lineage>
        <taxon>Bacteria</taxon>
        <taxon>Pseudomonadati</taxon>
        <taxon>Pseudomonadota</taxon>
        <taxon>Alphaproteobacteria</taxon>
        <taxon>Parvularculales</taxon>
        <taxon>Parvularculaceae</taxon>
        <taxon>Parvularcula</taxon>
    </lineage>
</organism>
<name>A0A371RIX3_9PROT</name>
<dbReference type="InParanoid" id="A0A371RIX3"/>
<sequence>MLVWILVLLGVIAVWRVLRRALKPSGSAYMRRKQVRQAKLAMFEAIKATPPNKTKDATPGQSIETDPSSKGEE</sequence>
<dbReference type="RefSeq" id="WP_116392038.1">
    <property type="nucleotide sequence ID" value="NZ_QUQO01000001.1"/>
</dbReference>
<evidence type="ECO:0000256" key="1">
    <source>
        <dbReference type="SAM" id="MobiDB-lite"/>
    </source>
</evidence>
<comment type="caution">
    <text evidence="2">The sequence shown here is derived from an EMBL/GenBank/DDBJ whole genome shotgun (WGS) entry which is preliminary data.</text>
</comment>
<dbReference type="Proteomes" id="UP000264589">
    <property type="component" value="Unassembled WGS sequence"/>
</dbReference>
<accession>A0A371RIX3</accession>